<keyword evidence="4" id="KW-0238">DNA-binding</keyword>
<evidence type="ECO:0000313" key="9">
    <source>
        <dbReference type="Proteomes" id="UP000448943"/>
    </source>
</evidence>
<proteinExistence type="predicted"/>
<dbReference type="EMBL" id="SIJB01000018">
    <property type="protein sequence ID" value="NBI28888.1"/>
    <property type="molecule type" value="Genomic_DNA"/>
</dbReference>
<dbReference type="AlphaFoldDB" id="A0A6N9Q2Q1"/>
<dbReference type="Gene3D" id="1.10.10.10">
    <property type="entry name" value="Winged helix-like DNA-binding domain superfamily/Winged helix DNA-binding domain"/>
    <property type="match status" value="1"/>
</dbReference>
<dbReference type="PROSITE" id="PS50110">
    <property type="entry name" value="RESPONSE_REGULATORY"/>
    <property type="match status" value="1"/>
</dbReference>
<gene>
    <name evidence="8" type="ORF">ERL59_07945</name>
</gene>
<evidence type="ECO:0000256" key="3">
    <source>
        <dbReference type="ARBA" id="ARBA00023015"/>
    </source>
</evidence>
<dbReference type="InterPro" id="IPR001789">
    <property type="entry name" value="Sig_transdc_resp-reg_receiver"/>
</dbReference>
<dbReference type="Proteomes" id="UP000448943">
    <property type="component" value="Unassembled WGS sequence"/>
</dbReference>
<keyword evidence="5" id="KW-0804">Transcription</keyword>
<sequence>MEKINVILVEDSLFWLQQLSKGLLNQNDFHLIGTATNREEALDLSIKNNPDVIILDINLTENNLDGLDFAEELAKRKEIDSNIIILSGIMEEDVILESFAIKNVVNYLSKFNILDIFQAVRDAYHGKAGIHSDVSEILRKAYRKNRKEVRLSLLTPAERELYDLDKKGLTKNEMAKKLHKSFNTIKSQLRSMRNKMKGK</sequence>
<dbReference type="GO" id="GO:0003677">
    <property type="term" value="F:DNA binding"/>
    <property type="evidence" value="ECO:0007669"/>
    <property type="project" value="UniProtKB-KW"/>
</dbReference>
<evidence type="ECO:0000256" key="5">
    <source>
        <dbReference type="ARBA" id="ARBA00023163"/>
    </source>
</evidence>
<evidence type="ECO:0000313" key="8">
    <source>
        <dbReference type="EMBL" id="NBI28888.1"/>
    </source>
</evidence>
<dbReference type="Pfam" id="PF00072">
    <property type="entry name" value="Response_reg"/>
    <property type="match status" value="1"/>
</dbReference>
<dbReference type="InterPro" id="IPR039420">
    <property type="entry name" value="WalR-like"/>
</dbReference>
<dbReference type="RefSeq" id="WP_160645684.1">
    <property type="nucleotide sequence ID" value="NZ_SIJB01000018.1"/>
</dbReference>
<evidence type="ECO:0000256" key="1">
    <source>
        <dbReference type="ARBA" id="ARBA00022553"/>
    </source>
</evidence>
<accession>A0A6N9Q2Q1</accession>
<evidence type="ECO:0000256" key="2">
    <source>
        <dbReference type="ARBA" id="ARBA00023012"/>
    </source>
</evidence>
<name>A0A6N9Q2Q1_9BACL</name>
<evidence type="ECO:0000256" key="4">
    <source>
        <dbReference type="ARBA" id="ARBA00023125"/>
    </source>
</evidence>
<feature type="modified residue" description="4-aspartylphosphate" evidence="6">
    <location>
        <position position="56"/>
    </location>
</feature>
<feature type="domain" description="Response regulatory" evidence="7">
    <location>
        <begin position="5"/>
        <end position="125"/>
    </location>
</feature>
<keyword evidence="9" id="KW-1185">Reference proteome</keyword>
<protein>
    <submittedName>
        <fullName evidence="8">Response regulator transcription factor</fullName>
    </submittedName>
</protein>
<dbReference type="PANTHER" id="PTHR43214">
    <property type="entry name" value="TWO-COMPONENT RESPONSE REGULATOR"/>
    <property type="match status" value="1"/>
</dbReference>
<dbReference type="InterPro" id="IPR036388">
    <property type="entry name" value="WH-like_DNA-bd_sf"/>
</dbReference>
<dbReference type="SMART" id="SM00448">
    <property type="entry name" value="REC"/>
    <property type="match status" value="1"/>
</dbReference>
<reference evidence="8 9" key="1">
    <citation type="submission" date="2019-01" db="EMBL/GenBank/DDBJ databases">
        <title>Chengkuizengella sp. nov., isolated from deep-sea sediment of East Pacific Ocean.</title>
        <authorList>
            <person name="Yang J."/>
            <person name="Lai Q."/>
            <person name="Shao Z."/>
        </authorList>
    </citation>
    <scope>NUCLEOTIDE SEQUENCE [LARGE SCALE GENOMIC DNA]</scope>
    <source>
        <strain evidence="8 9">YPA3-1-1</strain>
    </source>
</reference>
<dbReference type="SUPFAM" id="SSF52172">
    <property type="entry name" value="CheY-like"/>
    <property type="match status" value="1"/>
</dbReference>
<keyword evidence="2" id="KW-0902">Two-component regulatory system</keyword>
<comment type="caution">
    <text evidence="8">The sequence shown here is derived from an EMBL/GenBank/DDBJ whole genome shotgun (WGS) entry which is preliminary data.</text>
</comment>
<keyword evidence="3" id="KW-0805">Transcription regulation</keyword>
<organism evidence="8 9">
    <name type="scientific">Chengkuizengella marina</name>
    <dbReference type="NCBI Taxonomy" id="2507566"/>
    <lineage>
        <taxon>Bacteria</taxon>
        <taxon>Bacillati</taxon>
        <taxon>Bacillota</taxon>
        <taxon>Bacilli</taxon>
        <taxon>Bacillales</taxon>
        <taxon>Paenibacillaceae</taxon>
        <taxon>Chengkuizengella</taxon>
    </lineage>
</organism>
<dbReference type="InterPro" id="IPR011006">
    <property type="entry name" value="CheY-like_superfamily"/>
</dbReference>
<dbReference type="GO" id="GO:0000160">
    <property type="term" value="P:phosphorelay signal transduction system"/>
    <property type="evidence" value="ECO:0007669"/>
    <property type="project" value="UniProtKB-KW"/>
</dbReference>
<dbReference type="OrthoDB" id="192836at2"/>
<dbReference type="Gene3D" id="3.40.50.2300">
    <property type="match status" value="1"/>
</dbReference>
<dbReference type="GO" id="GO:0010468">
    <property type="term" value="P:regulation of gene expression"/>
    <property type="evidence" value="ECO:0007669"/>
    <property type="project" value="UniProtKB-ARBA"/>
</dbReference>
<evidence type="ECO:0000256" key="6">
    <source>
        <dbReference type="PROSITE-ProRule" id="PRU00169"/>
    </source>
</evidence>
<keyword evidence="1 6" id="KW-0597">Phosphoprotein</keyword>
<evidence type="ECO:0000259" key="7">
    <source>
        <dbReference type="PROSITE" id="PS50110"/>
    </source>
</evidence>